<accession>X0V5J5</accession>
<sequence>AADKFYKKILPMIDKIVGKQEYTYRTMFLSRLSWKLNNPNMKG</sequence>
<comment type="caution">
    <text evidence="1">The sequence shown here is derived from an EMBL/GenBank/DDBJ whole genome shotgun (WGS) entry which is preliminary data.</text>
</comment>
<dbReference type="EMBL" id="BARS01010650">
    <property type="protein sequence ID" value="GAF95915.1"/>
    <property type="molecule type" value="Genomic_DNA"/>
</dbReference>
<name>X0V5J5_9ZZZZ</name>
<gene>
    <name evidence="1" type="ORF">S01H1_19665</name>
</gene>
<evidence type="ECO:0000313" key="1">
    <source>
        <dbReference type="EMBL" id="GAF95915.1"/>
    </source>
</evidence>
<proteinExistence type="predicted"/>
<dbReference type="AlphaFoldDB" id="X0V5J5"/>
<organism evidence="1">
    <name type="scientific">marine sediment metagenome</name>
    <dbReference type="NCBI Taxonomy" id="412755"/>
    <lineage>
        <taxon>unclassified sequences</taxon>
        <taxon>metagenomes</taxon>
        <taxon>ecological metagenomes</taxon>
    </lineage>
</organism>
<reference evidence="1" key="1">
    <citation type="journal article" date="2014" name="Front. Microbiol.">
        <title>High frequency of phylogenetically diverse reductive dehalogenase-homologous genes in deep subseafloor sedimentary metagenomes.</title>
        <authorList>
            <person name="Kawai M."/>
            <person name="Futagami T."/>
            <person name="Toyoda A."/>
            <person name="Takaki Y."/>
            <person name="Nishi S."/>
            <person name="Hori S."/>
            <person name="Arai W."/>
            <person name="Tsubouchi T."/>
            <person name="Morono Y."/>
            <person name="Uchiyama I."/>
            <person name="Ito T."/>
            <person name="Fujiyama A."/>
            <person name="Inagaki F."/>
            <person name="Takami H."/>
        </authorList>
    </citation>
    <scope>NUCLEOTIDE SEQUENCE</scope>
    <source>
        <strain evidence="1">Expedition CK06-06</strain>
    </source>
</reference>
<feature type="non-terminal residue" evidence="1">
    <location>
        <position position="1"/>
    </location>
</feature>
<protein>
    <submittedName>
        <fullName evidence="1">Uncharacterized protein</fullName>
    </submittedName>
</protein>